<gene>
    <name evidence="1" type="ORF">SAMN05444580_1103</name>
</gene>
<evidence type="ECO:0000313" key="2">
    <source>
        <dbReference type="Proteomes" id="UP000199417"/>
    </source>
</evidence>
<dbReference type="PANTHER" id="PTHR11014">
    <property type="entry name" value="PEPTIDASE M20 FAMILY MEMBER"/>
    <property type="match status" value="1"/>
</dbReference>
<dbReference type="SUPFAM" id="SSF53187">
    <property type="entry name" value="Zn-dependent exopeptidases"/>
    <property type="match status" value="1"/>
</dbReference>
<keyword evidence="2" id="KW-1185">Reference proteome</keyword>
<dbReference type="Proteomes" id="UP000199417">
    <property type="component" value="Unassembled WGS sequence"/>
</dbReference>
<dbReference type="InterPro" id="IPR036264">
    <property type="entry name" value="Bact_exopeptidase_dim_dom"/>
</dbReference>
<protein>
    <recommendedName>
        <fullName evidence="3">Hippurate hydrolase</fullName>
    </recommendedName>
</protein>
<accession>A0A1G7A4E5</accession>
<evidence type="ECO:0008006" key="3">
    <source>
        <dbReference type="Google" id="ProtNLM"/>
    </source>
</evidence>
<sequence length="149" mass="15671">MAGLTAAIRLRRVEIDMGDLDPAVSQVLSGFAEAAADLESLYRYLHAHPELSHQEHATAAIVAERLAASGYQAFLCPGTAMAAAQSLQVRMFGHGGHGSMPDQCVDPVEMGAATVMRLQTLVSREISPASPAVVTVGAFRAGDQGERDP</sequence>
<dbReference type="Gene3D" id="3.40.630.10">
    <property type="entry name" value="Zn peptidases"/>
    <property type="match status" value="1"/>
</dbReference>
<proteinExistence type="predicted"/>
<evidence type="ECO:0000313" key="1">
    <source>
        <dbReference type="EMBL" id="SDE08756.1"/>
    </source>
</evidence>
<dbReference type="GO" id="GO:0016787">
    <property type="term" value="F:hydrolase activity"/>
    <property type="evidence" value="ECO:0007669"/>
    <property type="project" value="InterPro"/>
</dbReference>
<name>A0A1G7A4E5_9NOCA</name>
<dbReference type="InterPro" id="IPR017439">
    <property type="entry name" value="Amidohydrolase"/>
</dbReference>
<dbReference type="SUPFAM" id="SSF55031">
    <property type="entry name" value="Bacterial exopeptidase dimerisation domain"/>
    <property type="match status" value="1"/>
</dbReference>
<dbReference type="Gene3D" id="3.30.70.360">
    <property type="match status" value="1"/>
</dbReference>
<dbReference type="STRING" id="168276.SAMN05444580_1103"/>
<dbReference type="PANTHER" id="PTHR11014:SF63">
    <property type="entry name" value="METALLOPEPTIDASE, PUTATIVE (AFU_ORTHOLOGUE AFUA_6G09600)-RELATED"/>
    <property type="match status" value="1"/>
</dbReference>
<dbReference type="RefSeq" id="WP_072844961.1">
    <property type="nucleotide sequence ID" value="NZ_FNAB01000010.1"/>
</dbReference>
<reference evidence="1 2" key="1">
    <citation type="submission" date="2016-10" db="EMBL/GenBank/DDBJ databases">
        <authorList>
            <person name="de Groot N.N."/>
        </authorList>
    </citation>
    <scope>NUCLEOTIDE SEQUENCE [LARGE SCALE GENOMIC DNA]</scope>
    <source>
        <strain evidence="1 2">JCM 11308</strain>
    </source>
</reference>
<dbReference type="EMBL" id="FNAB01000010">
    <property type="protein sequence ID" value="SDE08756.1"/>
    <property type="molecule type" value="Genomic_DNA"/>
</dbReference>
<organism evidence="1 2">
    <name type="scientific">Rhodococcus tukisamuensis</name>
    <dbReference type="NCBI Taxonomy" id="168276"/>
    <lineage>
        <taxon>Bacteria</taxon>
        <taxon>Bacillati</taxon>
        <taxon>Actinomycetota</taxon>
        <taxon>Actinomycetes</taxon>
        <taxon>Mycobacteriales</taxon>
        <taxon>Nocardiaceae</taxon>
        <taxon>Rhodococcus</taxon>
    </lineage>
</organism>
<dbReference type="AlphaFoldDB" id="A0A1G7A4E5"/>